<evidence type="ECO:0008006" key="3">
    <source>
        <dbReference type="Google" id="ProtNLM"/>
    </source>
</evidence>
<dbReference type="SUPFAM" id="SSF54631">
    <property type="entry name" value="CBS-domain pair"/>
    <property type="match status" value="1"/>
</dbReference>
<keyword evidence="2" id="KW-1185">Reference proteome</keyword>
<protein>
    <recommendedName>
        <fullName evidence="3">CBS domain-containing protein</fullName>
    </recommendedName>
</protein>
<dbReference type="RefSeq" id="WP_089661484.1">
    <property type="nucleotide sequence ID" value="NZ_LT629745.1"/>
</dbReference>
<dbReference type="Gene3D" id="3.10.580.10">
    <property type="entry name" value="CBS-domain"/>
    <property type="match status" value="1"/>
</dbReference>
<accession>A0A1H1LPW4</accession>
<dbReference type="InterPro" id="IPR046342">
    <property type="entry name" value="CBS_dom_sf"/>
</dbReference>
<dbReference type="EMBL" id="LT629745">
    <property type="protein sequence ID" value="SDR76654.1"/>
    <property type="molecule type" value="Genomic_DNA"/>
</dbReference>
<gene>
    <name evidence="1" type="ORF">SAMN04488552_0933</name>
</gene>
<sequence>MSLKEHILNDVEILSISEKIGDIQELFNQLTYTHMPVEDEGVYVGCISENDVRCFENEKTLEDYKYSLEGFFVREGNYWLDSLEAFAQNNSNILPVLDTENHYLGYVELNEMISLFKETPFLHEAGNILVIEKAFKDYTFGEVSQIVESNNAHLLGAFVSKMENDMAEITLKITPSGMNEIIQAFRRYGYIIISEHQEDTFNKNLKDRSKYLDKYLNI</sequence>
<name>A0A1H1LPW4_9FLAO</name>
<organism evidence="1 2">
    <name type="scientific">Christiangramia echinicola</name>
    <dbReference type="NCBI Taxonomy" id="279359"/>
    <lineage>
        <taxon>Bacteria</taxon>
        <taxon>Pseudomonadati</taxon>
        <taxon>Bacteroidota</taxon>
        <taxon>Flavobacteriia</taxon>
        <taxon>Flavobacteriales</taxon>
        <taxon>Flavobacteriaceae</taxon>
        <taxon>Christiangramia</taxon>
    </lineage>
</organism>
<proteinExistence type="predicted"/>
<dbReference type="Proteomes" id="UP000198858">
    <property type="component" value="Chromosome I"/>
</dbReference>
<evidence type="ECO:0000313" key="1">
    <source>
        <dbReference type="EMBL" id="SDR76654.1"/>
    </source>
</evidence>
<evidence type="ECO:0000313" key="2">
    <source>
        <dbReference type="Proteomes" id="UP000198858"/>
    </source>
</evidence>
<dbReference type="STRING" id="1250231.SAMN04488552_0933"/>
<dbReference type="AlphaFoldDB" id="A0A1H1LPW4"/>
<reference evidence="1 2" key="1">
    <citation type="submission" date="2016-10" db="EMBL/GenBank/DDBJ databases">
        <authorList>
            <person name="Varghese N."/>
            <person name="Submissions S."/>
        </authorList>
    </citation>
    <scope>NUCLEOTIDE SEQUENCE [LARGE SCALE GENOMIC DNA]</scope>
    <source>
        <strain evidence="1 2">Mar_2010_102</strain>
    </source>
</reference>